<name>A0A1B0DJ61_PHLPP</name>
<evidence type="ECO:0000256" key="6">
    <source>
        <dbReference type="ARBA" id="ARBA00023136"/>
    </source>
</evidence>
<keyword evidence="6" id="KW-0472">Membrane</keyword>
<dbReference type="GO" id="GO:0098552">
    <property type="term" value="C:side of membrane"/>
    <property type="evidence" value="ECO:0007669"/>
    <property type="project" value="UniProtKB-KW"/>
</dbReference>
<keyword evidence="3" id="KW-0812">Transmembrane</keyword>
<dbReference type="EnsemblMetazoa" id="PPAI008198-RA">
    <property type="protein sequence ID" value="PPAI008198-PA"/>
    <property type="gene ID" value="PPAI008198"/>
</dbReference>
<reference evidence="9" key="1">
    <citation type="submission" date="2022-08" db="UniProtKB">
        <authorList>
            <consortium name="EnsemblMetazoa"/>
        </authorList>
    </citation>
    <scope>IDENTIFICATION</scope>
    <source>
        <strain evidence="9">Israel</strain>
    </source>
</reference>
<evidence type="ECO:0000256" key="7">
    <source>
        <dbReference type="ARBA" id="ARBA00023180"/>
    </source>
</evidence>
<evidence type="ECO:0000313" key="9">
    <source>
        <dbReference type="EnsemblMetazoa" id="PPAI008198-PA"/>
    </source>
</evidence>
<keyword evidence="2" id="KW-0336">GPI-anchor</keyword>
<evidence type="ECO:0000256" key="5">
    <source>
        <dbReference type="ARBA" id="ARBA00022989"/>
    </source>
</evidence>
<keyword evidence="8" id="KW-0449">Lipoprotein</keyword>
<evidence type="ECO:0000313" key="10">
    <source>
        <dbReference type="Proteomes" id="UP000092462"/>
    </source>
</evidence>
<dbReference type="Proteomes" id="UP000092462">
    <property type="component" value="Unassembled WGS sequence"/>
</dbReference>
<dbReference type="EMBL" id="AJVK01063789">
    <property type="status" value="NOT_ANNOTATED_CDS"/>
    <property type="molecule type" value="Genomic_DNA"/>
</dbReference>
<keyword evidence="10" id="KW-1185">Reference proteome</keyword>
<keyword evidence="4" id="KW-0732">Signal</keyword>
<dbReference type="PANTHER" id="PTHR33562">
    <property type="entry name" value="ATILLA, ISOFORM B-RELATED-RELATED"/>
    <property type="match status" value="1"/>
</dbReference>
<dbReference type="VEuPathDB" id="VectorBase:PPAI008198"/>
<sequence>HTNQTIFPAQSSEIFHRFSDRKLVSSRCDKSSEMASKIILLLFSLSALHLEYVTAIRCYECSSSDNKYCNDPPDTGSLQPVDCGNGGVCTKEILTVFDKTVVSRWCGDANFCKNVDESIATCSLCLTDLCNSSSFLKSSQALLILTAFLASIEVLRRMFAV</sequence>
<dbReference type="Pfam" id="PF17064">
    <property type="entry name" value="QVR"/>
    <property type="match status" value="1"/>
</dbReference>
<dbReference type="GO" id="GO:0030431">
    <property type="term" value="P:sleep"/>
    <property type="evidence" value="ECO:0007669"/>
    <property type="project" value="InterPro"/>
</dbReference>
<evidence type="ECO:0000256" key="4">
    <source>
        <dbReference type="ARBA" id="ARBA00022729"/>
    </source>
</evidence>
<dbReference type="InterPro" id="IPR031424">
    <property type="entry name" value="QVR-like"/>
</dbReference>
<evidence type="ECO:0000256" key="8">
    <source>
        <dbReference type="ARBA" id="ARBA00023288"/>
    </source>
</evidence>
<evidence type="ECO:0000256" key="3">
    <source>
        <dbReference type="ARBA" id="ARBA00022692"/>
    </source>
</evidence>
<protein>
    <submittedName>
        <fullName evidence="9">Uncharacterized protein</fullName>
    </submittedName>
</protein>
<keyword evidence="5" id="KW-1133">Transmembrane helix</keyword>
<dbReference type="GO" id="GO:0032222">
    <property type="term" value="P:regulation of synaptic transmission, cholinergic"/>
    <property type="evidence" value="ECO:0007669"/>
    <property type="project" value="InterPro"/>
</dbReference>
<organism evidence="9 10">
    <name type="scientific">Phlebotomus papatasi</name>
    <name type="common">Sandfly</name>
    <dbReference type="NCBI Taxonomy" id="29031"/>
    <lineage>
        <taxon>Eukaryota</taxon>
        <taxon>Metazoa</taxon>
        <taxon>Ecdysozoa</taxon>
        <taxon>Arthropoda</taxon>
        <taxon>Hexapoda</taxon>
        <taxon>Insecta</taxon>
        <taxon>Pterygota</taxon>
        <taxon>Neoptera</taxon>
        <taxon>Endopterygota</taxon>
        <taxon>Diptera</taxon>
        <taxon>Nematocera</taxon>
        <taxon>Psychodoidea</taxon>
        <taxon>Psychodidae</taxon>
        <taxon>Phlebotomus</taxon>
        <taxon>Phlebotomus</taxon>
    </lineage>
</organism>
<dbReference type="SUPFAM" id="SSF57302">
    <property type="entry name" value="Snake toxin-like"/>
    <property type="match status" value="1"/>
</dbReference>
<keyword evidence="7" id="KW-0325">Glycoprotein</keyword>
<dbReference type="VEuPathDB" id="VectorBase:PPAPM1_008558"/>
<evidence type="ECO:0000256" key="1">
    <source>
        <dbReference type="ARBA" id="ARBA00004589"/>
    </source>
</evidence>
<dbReference type="AlphaFoldDB" id="A0A1B0DJ61"/>
<comment type="subcellular location">
    <subcellularLocation>
        <location evidence="1">Membrane</location>
        <topology evidence="1">Lipid-anchor</topology>
        <topology evidence="1">GPI-anchor</topology>
    </subcellularLocation>
</comment>
<accession>A0A1B0DJ61</accession>
<evidence type="ECO:0000256" key="2">
    <source>
        <dbReference type="ARBA" id="ARBA00022622"/>
    </source>
</evidence>
<dbReference type="InterPro" id="IPR050975">
    <property type="entry name" value="Sleep_regulator"/>
</dbReference>
<proteinExistence type="predicted"/>
<dbReference type="InterPro" id="IPR045860">
    <property type="entry name" value="Snake_toxin-like_sf"/>
</dbReference>